<gene>
    <name evidence="2" type="ORF">NQ317_005385</name>
</gene>
<name>A0ABQ9ITI2_9CUCU</name>
<dbReference type="InterPro" id="IPR043502">
    <property type="entry name" value="DNA/RNA_pol_sf"/>
</dbReference>
<dbReference type="Proteomes" id="UP001162164">
    <property type="component" value="Unassembled WGS sequence"/>
</dbReference>
<sequence length="733" mass="83676">MASCKKCNKRHNTLLHFEPNTTGTVNSNNIEHNVESAIEGEESTNAAVASEVNTHATKKCSQVLLATALVKVQDSKGQETEIRALLDAGAQSNFCTEKLYNKLKLPKNHIKHAVSGVGKSHININYSVNIEIKSSYNLFKVNLPFLIINTITEKLPSSSFDTQELAIPENIQLADPSFNISRDVDILLGSQVFWQILRQGQLKLSNSQLTLQKTVLGWVVGGSSNMNFNKNVKSISCLTTNSTLDEQLQKFWNLEECQGHGNTPKKQQYLNESDLACEKHFLENHKRDTTGRFTGDLFNILIRYRTHKYVFTGDVSKMYRQINICPKERRFQRILWRPEPDMELKCYELATVSYGTASAAFLAVRCLHQLADENMSTYPEACHIIKNDFYMDDVLSGSDTTEKLIKLQRDIQNILASGAFEMRLVGPVIIVAKLIIQNLWKANIGWDDMVPADIYDKWQQFKNELINLNKLSISRYSLNSNAVRIELHDNPADLISRGCEVNALLCSNLWFHGPEWLAQDESEWPKNDLNLNLKEIPEQRVVANLSVNSRDFIVFDKFSKLTKLQRVIAYIFRFYNNSKASNGRVNGPLNANELQHALNVLIKLSQQESFPKEYQSLLKGTQINTTKSILNSRPLTPLSTDPNDLNPLTPAHLLIGRSLTSLPDLNYMDLPQNRLSMYNVNQQIIQHYWSRWHREYIAELQSRVKWKRNFQQLLKPDVLVIIKEDNQPPVTGN</sequence>
<proteinExistence type="predicted"/>
<dbReference type="InterPro" id="IPR021109">
    <property type="entry name" value="Peptidase_aspartic_dom_sf"/>
</dbReference>
<comment type="caution">
    <text evidence="2">The sequence shown here is derived from an EMBL/GenBank/DDBJ whole genome shotgun (WGS) entry which is preliminary data.</text>
</comment>
<protein>
    <recommendedName>
        <fullName evidence="1">DUF5641 domain-containing protein</fullName>
    </recommendedName>
</protein>
<dbReference type="PANTHER" id="PTHR47331">
    <property type="entry name" value="PHD-TYPE DOMAIN-CONTAINING PROTEIN"/>
    <property type="match status" value="1"/>
</dbReference>
<accession>A0ABQ9ITI2</accession>
<dbReference type="Pfam" id="PF05380">
    <property type="entry name" value="Peptidase_A17"/>
    <property type="match status" value="1"/>
</dbReference>
<keyword evidence="3" id="KW-1185">Reference proteome</keyword>
<feature type="domain" description="DUF5641" evidence="1">
    <location>
        <begin position="678"/>
        <end position="730"/>
    </location>
</feature>
<dbReference type="InterPro" id="IPR040676">
    <property type="entry name" value="DUF5641"/>
</dbReference>
<evidence type="ECO:0000313" key="3">
    <source>
        <dbReference type="Proteomes" id="UP001162164"/>
    </source>
</evidence>
<dbReference type="InterPro" id="IPR008042">
    <property type="entry name" value="Retrotrans_Pao"/>
</dbReference>
<organism evidence="2 3">
    <name type="scientific">Molorchus minor</name>
    <dbReference type="NCBI Taxonomy" id="1323400"/>
    <lineage>
        <taxon>Eukaryota</taxon>
        <taxon>Metazoa</taxon>
        <taxon>Ecdysozoa</taxon>
        <taxon>Arthropoda</taxon>
        <taxon>Hexapoda</taxon>
        <taxon>Insecta</taxon>
        <taxon>Pterygota</taxon>
        <taxon>Neoptera</taxon>
        <taxon>Endopterygota</taxon>
        <taxon>Coleoptera</taxon>
        <taxon>Polyphaga</taxon>
        <taxon>Cucujiformia</taxon>
        <taxon>Chrysomeloidea</taxon>
        <taxon>Cerambycidae</taxon>
        <taxon>Lamiinae</taxon>
        <taxon>Monochamini</taxon>
        <taxon>Molorchus</taxon>
    </lineage>
</organism>
<dbReference type="Gene3D" id="2.40.70.10">
    <property type="entry name" value="Acid Proteases"/>
    <property type="match status" value="1"/>
</dbReference>
<dbReference type="PANTHER" id="PTHR47331:SF1">
    <property type="entry name" value="GAG-LIKE PROTEIN"/>
    <property type="match status" value="1"/>
</dbReference>
<dbReference type="EMBL" id="JAPWTJ010002779">
    <property type="protein sequence ID" value="KAJ8964449.1"/>
    <property type="molecule type" value="Genomic_DNA"/>
</dbReference>
<evidence type="ECO:0000313" key="2">
    <source>
        <dbReference type="EMBL" id="KAJ8964449.1"/>
    </source>
</evidence>
<reference evidence="2" key="1">
    <citation type="journal article" date="2023" name="Insect Mol. Biol.">
        <title>Genome sequencing provides insights into the evolution of gene families encoding plant cell wall-degrading enzymes in longhorned beetles.</title>
        <authorList>
            <person name="Shin N.R."/>
            <person name="Okamura Y."/>
            <person name="Kirsch R."/>
            <person name="Pauchet Y."/>
        </authorList>
    </citation>
    <scope>NUCLEOTIDE SEQUENCE</scope>
    <source>
        <strain evidence="2">MMC_N1</strain>
    </source>
</reference>
<dbReference type="Pfam" id="PF18701">
    <property type="entry name" value="DUF5641"/>
    <property type="match status" value="1"/>
</dbReference>
<evidence type="ECO:0000259" key="1">
    <source>
        <dbReference type="Pfam" id="PF18701"/>
    </source>
</evidence>
<dbReference type="SUPFAM" id="SSF56672">
    <property type="entry name" value="DNA/RNA polymerases"/>
    <property type="match status" value="1"/>
</dbReference>